<protein>
    <recommendedName>
        <fullName evidence="1">PD-(D/E)XK endonuclease-like domain-containing protein</fullName>
    </recommendedName>
</protein>
<accession>A0A832LWU5</accession>
<dbReference type="SUPFAM" id="SSF52540">
    <property type="entry name" value="P-loop containing nucleoside triphosphate hydrolases"/>
    <property type="match status" value="1"/>
</dbReference>
<evidence type="ECO:0000313" key="2">
    <source>
        <dbReference type="EMBL" id="HGV54655.1"/>
    </source>
</evidence>
<reference evidence="2" key="1">
    <citation type="journal article" date="2020" name="mSystems">
        <title>Genome- and Community-Level Interaction Insights into Carbon Utilization and Element Cycling Functions of Hydrothermarchaeota in Hydrothermal Sediment.</title>
        <authorList>
            <person name="Zhou Z."/>
            <person name="Liu Y."/>
            <person name="Xu W."/>
            <person name="Pan J."/>
            <person name="Luo Z.H."/>
            <person name="Li M."/>
        </authorList>
    </citation>
    <scope>NUCLEOTIDE SEQUENCE [LARGE SCALE GENOMIC DNA]</scope>
    <source>
        <strain evidence="2">SpSt-605</strain>
    </source>
</reference>
<feature type="domain" description="PD-(D/E)XK endonuclease-like" evidence="1">
    <location>
        <begin position="136"/>
        <end position="455"/>
    </location>
</feature>
<dbReference type="InterPro" id="IPR038726">
    <property type="entry name" value="PDDEXK_AddAB-type"/>
</dbReference>
<dbReference type="EMBL" id="DSZU01000018">
    <property type="protein sequence ID" value="HGV54655.1"/>
    <property type="molecule type" value="Genomic_DNA"/>
</dbReference>
<name>A0A832LWU5_9BACT</name>
<dbReference type="InterPro" id="IPR011604">
    <property type="entry name" value="PDDEXK-like_dom_sf"/>
</dbReference>
<dbReference type="InterPro" id="IPR027417">
    <property type="entry name" value="P-loop_NTPase"/>
</dbReference>
<organism evidence="2">
    <name type="scientific">Caldimicrobium thiodismutans</name>
    <dbReference type="NCBI Taxonomy" id="1653476"/>
    <lineage>
        <taxon>Bacteria</taxon>
        <taxon>Pseudomonadati</taxon>
        <taxon>Thermodesulfobacteriota</taxon>
        <taxon>Thermodesulfobacteria</taxon>
        <taxon>Thermodesulfobacteriales</taxon>
        <taxon>Thermodesulfobacteriaceae</taxon>
        <taxon>Caldimicrobium</taxon>
    </lineage>
</organism>
<sequence>MESRLLSFKRLFLLDTNEGALPPTTPLNPLLTEEIKTYLGLPIYRNELWDYYFERLISSSEEIFIFYLKTEKGKDDLLGEPSRYIQKLKWKREKEGRNLREEPFKLLISTPGEIEALPKGEKEQALIQRMIKYSGLSRYALETYLTCPVKFYFHYLLSLKEQESLSLEEKEVGLFLHTFFEEFFKNYLNRSLSFGEIVKEKDWTNLFNQLWQAYNFDQKLDPLSAFLSYKIAYASIERYFHYLCRLEEDSIEKTIVLGVEENLQRRVVLHFSPHGVSEVVYWGRVDFIIKRVLRNGSSLYLILDFKSNPSTKPTPRNLNKLIDFTPPSDYKKESLFAVKKLFGSNLTNFQLLFYLYLYLDNLEKLEKEEPFFNFNAGYITPTDFKEPESYLFKSSSKKKNTKREKAASREEFLNLLKESFEPLLFWLTQHLVETQEFYFTEKDDDCKYCPYKVPCKILRIEERPHGKPY</sequence>
<dbReference type="AlphaFoldDB" id="A0A832LWU5"/>
<dbReference type="Pfam" id="PF12705">
    <property type="entry name" value="PDDEXK_1"/>
    <property type="match status" value="1"/>
</dbReference>
<comment type="caution">
    <text evidence="2">The sequence shown here is derived from an EMBL/GenBank/DDBJ whole genome shotgun (WGS) entry which is preliminary data.</text>
</comment>
<dbReference type="Gene3D" id="3.90.320.10">
    <property type="match status" value="1"/>
</dbReference>
<evidence type="ECO:0000259" key="1">
    <source>
        <dbReference type="Pfam" id="PF12705"/>
    </source>
</evidence>
<gene>
    <name evidence="2" type="ORF">ENT73_01020</name>
</gene>
<proteinExistence type="predicted"/>